<evidence type="ECO:0000313" key="6">
    <source>
        <dbReference type="Proteomes" id="UP001168098"/>
    </source>
</evidence>
<evidence type="ECO:0000256" key="1">
    <source>
        <dbReference type="ARBA" id="ARBA00022980"/>
    </source>
</evidence>
<keyword evidence="2" id="KW-0687">Ribonucleoprotein</keyword>
<sequence>MSCMKLLWLRLLMLLLGETIDLKTALLLVLRKSLAHVGLVRGFHEGAKVIEKHATQLCVLVEDCNQPDCIKFVCADHNVSLILVLSAKTLGEWAIFQNSFLK</sequence>
<evidence type="ECO:0000313" key="5">
    <source>
        <dbReference type="EMBL" id="KAJ9684984.1"/>
    </source>
</evidence>
<organism evidence="5 6">
    <name type="scientific">Vitis rotundifolia</name>
    <name type="common">Muscadine grape</name>
    <dbReference type="NCBI Taxonomy" id="103349"/>
    <lineage>
        <taxon>Eukaryota</taxon>
        <taxon>Viridiplantae</taxon>
        <taxon>Streptophyta</taxon>
        <taxon>Embryophyta</taxon>
        <taxon>Tracheophyta</taxon>
        <taxon>Spermatophyta</taxon>
        <taxon>Magnoliopsida</taxon>
        <taxon>eudicotyledons</taxon>
        <taxon>Gunneridae</taxon>
        <taxon>Pentapetalae</taxon>
        <taxon>rosids</taxon>
        <taxon>Vitales</taxon>
        <taxon>Vitaceae</taxon>
        <taxon>Viteae</taxon>
        <taxon>Vitis</taxon>
    </lineage>
</organism>
<dbReference type="InterPro" id="IPR004038">
    <property type="entry name" value="Ribosomal_eL8/eL30/eS12/Gad45"/>
</dbReference>
<dbReference type="Gene3D" id="3.30.1330.30">
    <property type="match status" value="1"/>
</dbReference>
<dbReference type="AlphaFoldDB" id="A0AA39DI93"/>
<dbReference type="GO" id="GO:1990904">
    <property type="term" value="C:ribonucleoprotein complex"/>
    <property type="evidence" value="ECO:0007669"/>
    <property type="project" value="UniProtKB-KW"/>
</dbReference>
<keyword evidence="6" id="KW-1185">Reference proteome</keyword>
<evidence type="ECO:0000256" key="3">
    <source>
        <dbReference type="SAM" id="SignalP"/>
    </source>
</evidence>
<reference evidence="5 6" key="1">
    <citation type="journal article" date="2023" name="BMC Biotechnol.">
        <title>Vitis rotundifolia cv Carlos genome sequencing.</title>
        <authorList>
            <person name="Huff M."/>
            <person name="Hulse-Kemp A."/>
            <person name="Scheffler B."/>
            <person name="Youngblood R."/>
            <person name="Simpson S."/>
            <person name="Babiker E."/>
            <person name="Staton M."/>
        </authorList>
    </citation>
    <scope>NUCLEOTIDE SEQUENCE [LARGE SCALE GENOMIC DNA]</scope>
    <source>
        <tissue evidence="5">Leaf</tissue>
    </source>
</reference>
<dbReference type="InterPro" id="IPR029064">
    <property type="entry name" value="Ribosomal_eL30-like_sf"/>
</dbReference>
<keyword evidence="1" id="KW-0689">Ribosomal protein</keyword>
<accession>A0AA39DI93</accession>
<feature type="chain" id="PRO_5041371685" description="Ribosomal protein eL8/eL30/eS12/Gadd45 domain-containing protein" evidence="3">
    <location>
        <begin position="20"/>
        <end position="102"/>
    </location>
</feature>
<protein>
    <recommendedName>
        <fullName evidence="4">Ribosomal protein eL8/eL30/eS12/Gadd45 domain-containing protein</fullName>
    </recommendedName>
</protein>
<dbReference type="EMBL" id="JARBHA010000013">
    <property type="protein sequence ID" value="KAJ9684984.1"/>
    <property type="molecule type" value="Genomic_DNA"/>
</dbReference>
<keyword evidence="3" id="KW-0732">Signal</keyword>
<dbReference type="Pfam" id="PF01248">
    <property type="entry name" value="Ribosomal_L7Ae"/>
    <property type="match status" value="1"/>
</dbReference>
<dbReference type="PANTHER" id="PTHR11843">
    <property type="entry name" value="40S RIBOSOMAL PROTEIN S12"/>
    <property type="match status" value="1"/>
</dbReference>
<name>A0AA39DI93_VITRO</name>
<dbReference type="Proteomes" id="UP001168098">
    <property type="component" value="Unassembled WGS sequence"/>
</dbReference>
<gene>
    <name evidence="5" type="ORF">PVL29_017135</name>
</gene>
<feature type="signal peptide" evidence="3">
    <location>
        <begin position="1"/>
        <end position="19"/>
    </location>
</feature>
<dbReference type="GO" id="GO:0005840">
    <property type="term" value="C:ribosome"/>
    <property type="evidence" value="ECO:0007669"/>
    <property type="project" value="UniProtKB-KW"/>
</dbReference>
<comment type="caution">
    <text evidence="5">The sequence shown here is derived from an EMBL/GenBank/DDBJ whole genome shotgun (WGS) entry which is preliminary data.</text>
</comment>
<evidence type="ECO:0000256" key="2">
    <source>
        <dbReference type="ARBA" id="ARBA00023274"/>
    </source>
</evidence>
<dbReference type="SUPFAM" id="SSF55315">
    <property type="entry name" value="L30e-like"/>
    <property type="match status" value="1"/>
</dbReference>
<evidence type="ECO:0000259" key="4">
    <source>
        <dbReference type="Pfam" id="PF01248"/>
    </source>
</evidence>
<feature type="domain" description="Ribosomal protein eL8/eL30/eS12/Gadd45" evidence="4">
    <location>
        <begin position="27"/>
        <end position="94"/>
    </location>
</feature>
<proteinExistence type="predicted"/>